<evidence type="ECO:0000313" key="4">
    <source>
        <dbReference type="Proteomes" id="UP000604341"/>
    </source>
</evidence>
<dbReference type="PANTHER" id="PTHR45138:SF24">
    <property type="entry name" value="DIGUANYLATE CYCLASE DGCC-RELATED"/>
    <property type="match status" value="1"/>
</dbReference>
<dbReference type="SUPFAM" id="SSF55073">
    <property type="entry name" value="Nucleotide cyclase"/>
    <property type="match status" value="1"/>
</dbReference>
<accession>A0ABQ2FIY1</accession>
<feature type="transmembrane region" description="Helical" evidence="1">
    <location>
        <begin position="12"/>
        <end position="34"/>
    </location>
</feature>
<reference evidence="4" key="1">
    <citation type="journal article" date="2019" name="Int. J. Syst. Evol. Microbiol.">
        <title>The Global Catalogue of Microorganisms (GCM) 10K type strain sequencing project: providing services to taxonomists for standard genome sequencing and annotation.</title>
        <authorList>
            <consortium name="The Broad Institute Genomics Platform"/>
            <consortium name="The Broad Institute Genome Sequencing Center for Infectious Disease"/>
            <person name="Wu L."/>
            <person name="Ma J."/>
        </authorList>
    </citation>
    <scope>NUCLEOTIDE SEQUENCE [LARGE SCALE GENOMIC DNA]</scope>
    <source>
        <strain evidence="4">JCM 19173</strain>
    </source>
</reference>
<dbReference type="Gene3D" id="3.30.70.270">
    <property type="match status" value="1"/>
</dbReference>
<comment type="caution">
    <text evidence="3">The sequence shown here is derived from an EMBL/GenBank/DDBJ whole genome shotgun (WGS) entry which is preliminary data.</text>
</comment>
<dbReference type="InterPro" id="IPR050469">
    <property type="entry name" value="Diguanylate_Cyclase"/>
</dbReference>
<feature type="transmembrane region" description="Helical" evidence="1">
    <location>
        <begin position="150"/>
        <end position="173"/>
    </location>
</feature>
<dbReference type="Pfam" id="PF00990">
    <property type="entry name" value="GGDEF"/>
    <property type="match status" value="1"/>
</dbReference>
<dbReference type="PROSITE" id="PS50887">
    <property type="entry name" value="GGDEF"/>
    <property type="match status" value="1"/>
</dbReference>
<organism evidence="3 4">
    <name type="scientific">Deinococcus radiotolerans</name>
    <dbReference type="NCBI Taxonomy" id="1309407"/>
    <lineage>
        <taxon>Bacteria</taxon>
        <taxon>Thermotogati</taxon>
        <taxon>Deinococcota</taxon>
        <taxon>Deinococci</taxon>
        <taxon>Deinococcales</taxon>
        <taxon>Deinococcaceae</taxon>
        <taxon>Deinococcus</taxon>
    </lineage>
</organism>
<dbReference type="SMART" id="SM00267">
    <property type="entry name" value="GGDEF"/>
    <property type="match status" value="1"/>
</dbReference>
<evidence type="ECO:0000313" key="3">
    <source>
        <dbReference type="EMBL" id="GGK96649.1"/>
    </source>
</evidence>
<dbReference type="NCBIfam" id="TIGR00254">
    <property type="entry name" value="GGDEF"/>
    <property type="match status" value="1"/>
</dbReference>
<dbReference type="InterPro" id="IPR000160">
    <property type="entry name" value="GGDEF_dom"/>
</dbReference>
<protein>
    <recommendedName>
        <fullName evidence="2">GGDEF domain-containing protein</fullName>
    </recommendedName>
</protein>
<keyword evidence="4" id="KW-1185">Reference proteome</keyword>
<feature type="transmembrane region" description="Helical" evidence="1">
    <location>
        <begin position="125"/>
        <end position="144"/>
    </location>
</feature>
<dbReference type="InterPro" id="IPR029787">
    <property type="entry name" value="Nucleotide_cyclase"/>
</dbReference>
<name>A0ABQ2FIY1_9DEIO</name>
<feature type="transmembrane region" description="Helical" evidence="1">
    <location>
        <begin position="40"/>
        <end position="63"/>
    </location>
</feature>
<dbReference type="RefSeq" id="WP_189068263.1">
    <property type="nucleotide sequence ID" value="NZ_BMPE01000002.1"/>
</dbReference>
<keyword evidence="1" id="KW-0472">Membrane</keyword>
<dbReference type="CDD" id="cd01949">
    <property type="entry name" value="GGDEF"/>
    <property type="match status" value="1"/>
</dbReference>
<dbReference type="InterPro" id="IPR043128">
    <property type="entry name" value="Rev_trsase/Diguanyl_cyclase"/>
</dbReference>
<gene>
    <name evidence="3" type="ORF">GCM10010844_13810</name>
</gene>
<dbReference type="PANTHER" id="PTHR45138">
    <property type="entry name" value="REGULATORY COMPONENTS OF SENSORY TRANSDUCTION SYSTEM"/>
    <property type="match status" value="1"/>
</dbReference>
<proteinExistence type="predicted"/>
<dbReference type="EMBL" id="BMPE01000002">
    <property type="protein sequence ID" value="GGK96649.1"/>
    <property type="molecule type" value="Genomic_DNA"/>
</dbReference>
<keyword evidence="1" id="KW-0812">Transmembrane</keyword>
<feature type="domain" description="GGDEF" evidence="2">
    <location>
        <begin position="215"/>
        <end position="343"/>
    </location>
</feature>
<keyword evidence="1" id="KW-1133">Transmembrane helix</keyword>
<dbReference type="Proteomes" id="UP000604341">
    <property type="component" value="Unassembled WGS sequence"/>
</dbReference>
<evidence type="ECO:0000259" key="2">
    <source>
        <dbReference type="PROSITE" id="PS50887"/>
    </source>
</evidence>
<sequence length="343" mass="36407">MPNRLAPHRDAVKFWVLLMFFTGGLVLSVVGLLLPAGTGFAPAAGWALLLGNAAGSVLALGLLGASRRGLPLSRVDLVFLLLAQACSLGGTLGETWRFGTQFSSMTQLWVTVFAAGFLPRRLVWVQQVVGVVCITLVVRAGAQYSGHAPYLWLVEVLVTVLPVLLTGVAVAYFRGVAEREAQALVLAGRTDPLTGLGNRRALFDLFGAPRPLEAGFTGLVMLDLDHFKAVNDRYGHAGGDRVLQVLAEVLRAQAAPGDLLTRHGGEEFVWVTAAPDEQTLLARVDAARQAFSRRPDALGVTVSAGVALASSRAPDPLPTLLRRADEALYAAKSAGRDQTRLAS</sequence>
<evidence type="ECO:0000256" key="1">
    <source>
        <dbReference type="SAM" id="Phobius"/>
    </source>
</evidence>